<keyword evidence="1" id="KW-1133">Transmembrane helix</keyword>
<protein>
    <submittedName>
        <fullName evidence="2">Uncharacterized protein</fullName>
    </submittedName>
</protein>
<dbReference type="EMBL" id="OY726397">
    <property type="protein sequence ID" value="CAJ1494599.1"/>
    <property type="molecule type" value="Genomic_DNA"/>
</dbReference>
<proteinExistence type="predicted"/>
<evidence type="ECO:0000313" key="3">
    <source>
        <dbReference type="Proteomes" id="UP001190465"/>
    </source>
</evidence>
<evidence type="ECO:0000313" key="2">
    <source>
        <dbReference type="EMBL" id="CAJ1494599.1"/>
    </source>
</evidence>
<organism evidence="2 3">
    <name type="scientific">[Mycobacterium] burgundiense</name>
    <dbReference type="NCBI Taxonomy" id="3064286"/>
    <lineage>
        <taxon>Bacteria</taxon>
        <taxon>Bacillati</taxon>
        <taxon>Actinomycetota</taxon>
        <taxon>Actinomycetes</taxon>
        <taxon>Mycobacteriales</taxon>
        <taxon>Mycobacteriaceae</taxon>
        <taxon>Mycolicibacterium</taxon>
    </lineage>
</organism>
<keyword evidence="1" id="KW-0812">Transmembrane</keyword>
<feature type="transmembrane region" description="Helical" evidence="1">
    <location>
        <begin position="26"/>
        <end position="49"/>
    </location>
</feature>
<name>A0ABM9L8F9_9MYCO</name>
<evidence type="ECO:0000256" key="1">
    <source>
        <dbReference type="SAM" id="Phobius"/>
    </source>
</evidence>
<accession>A0ABM9L8F9</accession>
<keyword evidence="1" id="KW-0472">Membrane</keyword>
<dbReference type="Proteomes" id="UP001190465">
    <property type="component" value="Chromosome"/>
</dbReference>
<dbReference type="RefSeq" id="WP_308480479.1">
    <property type="nucleotide sequence ID" value="NZ_OY726397.1"/>
</dbReference>
<reference evidence="2 3" key="1">
    <citation type="submission" date="2023-08" db="EMBL/GenBank/DDBJ databases">
        <authorList>
            <person name="Folkvardsen B D."/>
            <person name="Norman A."/>
        </authorList>
    </citation>
    <scope>NUCLEOTIDE SEQUENCE [LARGE SCALE GENOMIC DNA]</scope>
    <source>
        <strain evidence="2 3">Mu0053</strain>
    </source>
</reference>
<sequence>MTTQPLGPGSGTQPSQWYSSTCNRSYLLALLRAGVIAVVLLGVLALIVLF</sequence>
<keyword evidence="3" id="KW-1185">Reference proteome</keyword>
<gene>
    <name evidence="2" type="ORF">MU0053_000096</name>
</gene>